<keyword evidence="15" id="KW-1185">Reference proteome</keyword>
<dbReference type="InterPro" id="IPR019786">
    <property type="entry name" value="Zinc_finger_PHD-type_CS"/>
</dbReference>
<dbReference type="InterPro" id="IPR011011">
    <property type="entry name" value="Znf_FYVE_PHD"/>
</dbReference>
<dbReference type="Pfam" id="PF12998">
    <property type="entry name" value="ING"/>
    <property type="match status" value="1"/>
</dbReference>
<keyword evidence="7 11" id="KW-0539">Nucleus</keyword>
<feature type="binding site" evidence="9">
    <location>
        <position position="308"/>
    </location>
    <ligand>
        <name>Zn(2+)</name>
        <dbReference type="ChEBI" id="CHEBI:29105"/>
        <label>1</label>
    </ligand>
</feature>
<gene>
    <name evidence="14" type="ORF">CANCADRAFT_147910</name>
</gene>
<proteinExistence type="inferred from homology"/>
<dbReference type="EMBL" id="KV453842">
    <property type="protein sequence ID" value="ODV90191.1"/>
    <property type="molecule type" value="Genomic_DNA"/>
</dbReference>
<evidence type="ECO:0000256" key="3">
    <source>
        <dbReference type="ARBA" id="ARBA00022723"/>
    </source>
</evidence>
<evidence type="ECO:0000313" key="14">
    <source>
        <dbReference type="EMBL" id="ODV90191.1"/>
    </source>
</evidence>
<feature type="binding site" evidence="9">
    <location>
        <position position="351"/>
    </location>
    <ligand>
        <name>Zn(2+)</name>
        <dbReference type="ChEBI" id="CHEBI:29105"/>
        <label>2</label>
    </ligand>
</feature>
<evidence type="ECO:0000256" key="6">
    <source>
        <dbReference type="ARBA" id="ARBA00022853"/>
    </source>
</evidence>
<evidence type="ECO:0000256" key="1">
    <source>
        <dbReference type="ARBA" id="ARBA00004123"/>
    </source>
</evidence>
<keyword evidence="5 9" id="KW-0862">Zinc</keyword>
<evidence type="ECO:0000259" key="13">
    <source>
        <dbReference type="PROSITE" id="PS50016"/>
    </source>
</evidence>
<evidence type="ECO:0000256" key="7">
    <source>
        <dbReference type="ARBA" id="ARBA00023242"/>
    </source>
</evidence>
<evidence type="ECO:0000313" key="15">
    <source>
        <dbReference type="Proteomes" id="UP000095023"/>
    </source>
</evidence>
<feature type="site" description="Histone H3K4me3 binding" evidence="8">
    <location>
        <position position="322"/>
    </location>
</feature>
<accession>A0A1E4TEK0</accession>
<evidence type="ECO:0000256" key="4">
    <source>
        <dbReference type="ARBA" id="ARBA00022771"/>
    </source>
</evidence>
<dbReference type="PANTHER" id="PTHR10333">
    <property type="entry name" value="INHIBITOR OF GROWTH PROTEIN"/>
    <property type="match status" value="1"/>
</dbReference>
<dbReference type="FunFam" id="3.30.40.10:FF:000016">
    <property type="entry name" value="Inhibitor of growth protein"/>
    <property type="match status" value="1"/>
</dbReference>
<dbReference type="InterPro" id="IPR013083">
    <property type="entry name" value="Znf_RING/FYVE/PHD"/>
</dbReference>
<sequence length="361" mass="38279">MPEAHSAAVQSAEESPVRTPNGLYTGVSEFADVLEAVPAETVPHISLLREIEAKSLHLYESVNEAIKRADWRNGNRIGPKEFSELQTLIGELIPTLEEKIHVADAAYTNMQKVEQRLNSVFKAAELEVPEVIRYGDLNHPAIVQEKPDAVAKSAQSGRSEARREALAARRAAAGQTNDGNDTSRGNTPVSTTNSRSRSANANESSGAAAKRRRAGGTAGTAIPGSNSGAASGAGDSWAQQPLPNGRAASGNAPSEPHGSADKRPANGGGTRPAAGQQAPDNWNRNGYKGGRNSNGGIRAPAVNEPVYCYCQQVSYGEMVGCDGAECEREWFHLPCVGLSAPPKGQWFCDECSAKLKGRKVR</sequence>
<comment type="function">
    <text evidence="11">Component of an histone acetyltransferase complex.</text>
</comment>
<dbReference type="PANTHER" id="PTHR10333:SF42">
    <property type="entry name" value="INHIBITOR OF GROWTH PROTEIN 5"/>
    <property type="match status" value="1"/>
</dbReference>
<dbReference type="OrthoDB" id="5411773at2759"/>
<comment type="subunit">
    <text evidence="11">Component of an histone acetyltransferase complex. Interacts with H3K4me3 and to a lesser extent with H3K4me2.</text>
</comment>
<dbReference type="SMART" id="SM00249">
    <property type="entry name" value="PHD"/>
    <property type="match status" value="1"/>
</dbReference>
<evidence type="ECO:0000256" key="5">
    <source>
        <dbReference type="ARBA" id="ARBA00022833"/>
    </source>
</evidence>
<feature type="binding site" evidence="9">
    <location>
        <position position="326"/>
    </location>
    <ligand>
        <name>Zn(2+)</name>
        <dbReference type="ChEBI" id="CHEBI:29105"/>
        <label>2</label>
    </ligand>
</feature>
<dbReference type="InterPro" id="IPR019787">
    <property type="entry name" value="Znf_PHD-finger"/>
</dbReference>
<dbReference type="InterPro" id="IPR001965">
    <property type="entry name" value="Znf_PHD"/>
</dbReference>
<feature type="binding site" evidence="9">
    <location>
        <position position="310"/>
    </location>
    <ligand>
        <name>Zn(2+)</name>
        <dbReference type="ChEBI" id="CHEBI:29105"/>
        <label>1</label>
    </ligand>
</feature>
<name>A0A1E4TEK0_9ASCO</name>
<feature type="site" description="Histone H3K4me3 binding" evidence="8">
    <location>
        <position position="307"/>
    </location>
</feature>
<feature type="compositionally biased region" description="Low complexity" evidence="12">
    <location>
        <begin position="190"/>
        <end position="208"/>
    </location>
</feature>
<dbReference type="GO" id="GO:0008270">
    <property type="term" value="F:zinc ion binding"/>
    <property type="evidence" value="ECO:0007669"/>
    <property type="project" value="UniProtKB-KW"/>
</dbReference>
<keyword evidence="3 9" id="KW-0479">Metal-binding</keyword>
<dbReference type="Proteomes" id="UP000095023">
    <property type="component" value="Unassembled WGS sequence"/>
</dbReference>
<evidence type="ECO:0000256" key="10">
    <source>
        <dbReference type="PROSITE-ProRule" id="PRU00146"/>
    </source>
</evidence>
<dbReference type="PROSITE" id="PS50016">
    <property type="entry name" value="ZF_PHD_2"/>
    <property type="match status" value="1"/>
</dbReference>
<feature type="site" description="Histone H3K4me3 binding" evidence="8">
    <location>
        <position position="330"/>
    </location>
</feature>
<feature type="binding site" evidence="9">
    <location>
        <position position="348"/>
    </location>
    <ligand>
        <name>Zn(2+)</name>
        <dbReference type="ChEBI" id="CHEBI:29105"/>
        <label>2</label>
    </ligand>
</feature>
<dbReference type="GO" id="GO:0006355">
    <property type="term" value="P:regulation of DNA-templated transcription"/>
    <property type="evidence" value="ECO:0007669"/>
    <property type="project" value="TreeGrafter"/>
</dbReference>
<evidence type="ECO:0000256" key="8">
    <source>
        <dbReference type="PIRSR" id="PIRSR628651-50"/>
    </source>
</evidence>
<dbReference type="PROSITE" id="PS01359">
    <property type="entry name" value="ZF_PHD_1"/>
    <property type="match status" value="1"/>
</dbReference>
<dbReference type="GO" id="GO:0006325">
    <property type="term" value="P:chromatin organization"/>
    <property type="evidence" value="ECO:0007669"/>
    <property type="project" value="UniProtKB-KW"/>
</dbReference>
<feature type="binding site" evidence="9">
    <location>
        <position position="335"/>
    </location>
    <ligand>
        <name>Zn(2+)</name>
        <dbReference type="ChEBI" id="CHEBI:29105"/>
        <label>1</label>
    </ligand>
</feature>
<protein>
    <recommendedName>
        <fullName evidence="11">Chromatin modification-related protein</fullName>
    </recommendedName>
</protein>
<dbReference type="GO" id="GO:0070210">
    <property type="term" value="C:Rpd3L-Expanded complex"/>
    <property type="evidence" value="ECO:0007669"/>
    <property type="project" value="TreeGrafter"/>
</dbReference>
<dbReference type="InterPro" id="IPR028651">
    <property type="entry name" value="ING_fam"/>
</dbReference>
<dbReference type="InterPro" id="IPR059153">
    <property type="entry name" value="NSD_PHD-1st"/>
</dbReference>
<keyword evidence="4 10" id="KW-0863">Zinc-finger</keyword>
<evidence type="ECO:0000256" key="9">
    <source>
        <dbReference type="PIRSR" id="PIRSR628651-51"/>
    </source>
</evidence>
<dbReference type="CDD" id="cd15505">
    <property type="entry name" value="PHD_ING"/>
    <property type="match status" value="1"/>
</dbReference>
<feature type="region of interest" description="Disordered" evidence="12">
    <location>
        <begin position="1"/>
        <end position="20"/>
    </location>
</feature>
<evidence type="ECO:0000256" key="2">
    <source>
        <dbReference type="ARBA" id="ARBA00010210"/>
    </source>
</evidence>
<feature type="compositionally biased region" description="Low complexity" evidence="12">
    <location>
        <begin position="219"/>
        <end position="238"/>
    </location>
</feature>
<dbReference type="Pfam" id="PF23011">
    <property type="entry name" value="PHD-1st_NSD"/>
    <property type="match status" value="1"/>
</dbReference>
<dbReference type="GO" id="GO:0033698">
    <property type="term" value="C:Rpd3L complex"/>
    <property type="evidence" value="ECO:0007669"/>
    <property type="project" value="TreeGrafter"/>
</dbReference>
<dbReference type="SUPFAM" id="SSF57903">
    <property type="entry name" value="FYVE/PHD zinc finger"/>
    <property type="match status" value="1"/>
</dbReference>
<feature type="binding site" evidence="9">
    <location>
        <position position="321"/>
    </location>
    <ligand>
        <name>Zn(2+)</name>
        <dbReference type="ChEBI" id="CHEBI:29105"/>
        <label>2</label>
    </ligand>
</feature>
<dbReference type="SMART" id="SM01408">
    <property type="entry name" value="ING"/>
    <property type="match status" value="1"/>
</dbReference>
<dbReference type="InterPro" id="IPR024610">
    <property type="entry name" value="ING_N_histone-binding"/>
</dbReference>
<comment type="domain">
    <text evidence="11">The PHD-type zinc finger mediates the binding to H3K4me3.</text>
</comment>
<reference evidence="15" key="1">
    <citation type="submission" date="2016-02" db="EMBL/GenBank/DDBJ databases">
        <title>Comparative genomics of biotechnologically important yeasts.</title>
        <authorList>
            <consortium name="DOE Joint Genome Institute"/>
            <person name="Riley R."/>
            <person name="Haridas S."/>
            <person name="Wolfe K.H."/>
            <person name="Lopes M.R."/>
            <person name="Hittinger C.T."/>
            <person name="Goker M."/>
            <person name="Salamov A."/>
            <person name="Wisecaver J."/>
            <person name="Long T.M."/>
            <person name="Aerts A.L."/>
            <person name="Barry K."/>
            <person name="Choi C."/>
            <person name="Clum A."/>
            <person name="Coughlan A.Y."/>
            <person name="Deshpande S."/>
            <person name="Douglass A.P."/>
            <person name="Hanson S.J."/>
            <person name="Klenk H.-P."/>
            <person name="Labutti K."/>
            <person name="Lapidus A."/>
            <person name="Lindquist E."/>
            <person name="Lipzen A."/>
            <person name="Meier-Kolthoff J.P."/>
            <person name="Ohm R.A."/>
            <person name="Otillar R.P."/>
            <person name="Pangilinan J."/>
            <person name="Peng Y."/>
            <person name="Rokas A."/>
            <person name="Rosa C.A."/>
            <person name="Scheuner C."/>
            <person name="Sibirny A.A."/>
            <person name="Slot J.C."/>
            <person name="Stielow J.B."/>
            <person name="Sun H."/>
            <person name="Kurtzman C.P."/>
            <person name="Blackwell M."/>
            <person name="Jeffries T.W."/>
            <person name="Grigoriev I.V."/>
        </authorList>
    </citation>
    <scope>NUCLEOTIDE SEQUENCE [LARGE SCALE GENOMIC DNA]</scope>
    <source>
        <strain evidence="15">NRRL Y-17796</strain>
    </source>
</reference>
<feature type="compositionally biased region" description="Polar residues" evidence="12">
    <location>
        <begin position="175"/>
        <end position="189"/>
    </location>
</feature>
<feature type="site" description="Histone H3K4me3 binding" evidence="8">
    <location>
        <position position="318"/>
    </location>
</feature>
<feature type="region of interest" description="Disordered" evidence="12">
    <location>
        <begin position="146"/>
        <end position="291"/>
    </location>
</feature>
<feature type="binding site" evidence="9">
    <location>
        <position position="332"/>
    </location>
    <ligand>
        <name>Zn(2+)</name>
        <dbReference type="ChEBI" id="CHEBI:29105"/>
        <label>1</label>
    </ligand>
</feature>
<comment type="similarity">
    <text evidence="2 11">Belongs to the ING family.</text>
</comment>
<feature type="domain" description="PHD-type" evidence="13">
    <location>
        <begin position="305"/>
        <end position="354"/>
    </location>
</feature>
<evidence type="ECO:0000256" key="12">
    <source>
        <dbReference type="SAM" id="MobiDB-lite"/>
    </source>
</evidence>
<comment type="subcellular location">
    <subcellularLocation>
        <location evidence="1 11">Nucleus</location>
    </subcellularLocation>
</comment>
<keyword evidence="6 11" id="KW-0156">Chromatin regulator</keyword>
<dbReference type="AlphaFoldDB" id="A0A1E4TEK0"/>
<organism evidence="14 15">
    <name type="scientific">Tortispora caseinolytica NRRL Y-17796</name>
    <dbReference type="NCBI Taxonomy" id="767744"/>
    <lineage>
        <taxon>Eukaryota</taxon>
        <taxon>Fungi</taxon>
        <taxon>Dikarya</taxon>
        <taxon>Ascomycota</taxon>
        <taxon>Saccharomycotina</taxon>
        <taxon>Trigonopsidomycetes</taxon>
        <taxon>Trigonopsidales</taxon>
        <taxon>Trigonopsidaceae</taxon>
        <taxon>Tortispora</taxon>
    </lineage>
</organism>
<dbReference type="Gene3D" id="3.30.40.10">
    <property type="entry name" value="Zinc/RING finger domain, C3HC4 (zinc finger)"/>
    <property type="match status" value="1"/>
</dbReference>
<evidence type="ECO:0000256" key="11">
    <source>
        <dbReference type="RuleBase" id="RU361213"/>
    </source>
</evidence>